<name>A0A0L0P626_CANAR</name>
<dbReference type="VEuPathDB" id="FungiDB:QG37_01080"/>
<organism evidence="1 2">
    <name type="scientific">Candidozyma auris</name>
    <name type="common">Yeast</name>
    <name type="synonym">Candida auris</name>
    <dbReference type="NCBI Taxonomy" id="498019"/>
    <lineage>
        <taxon>Eukaryota</taxon>
        <taxon>Fungi</taxon>
        <taxon>Dikarya</taxon>
        <taxon>Ascomycota</taxon>
        <taxon>Saccharomycotina</taxon>
        <taxon>Pichiomycetes</taxon>
        <taxon>Metschnikowiaceae</taxon>
        <taxon>Candidozyma</taxon>
    </lineage>
</organism>
<proteinExistence type="predicted"/>
<evidence type="ECO:0000313" key="1">
    <source>
        <dbReference type="EMBL" id="KNE01744.1"/>
    </source>
</evidence>
<protein>
    <submittedName>
        <fullName evidence="1">Uncharacterized protein</fullName>
    </submittedName>
</protein>
<dbReference type="EMBL" id="LGST01000008">
    <property type="protein sequence ID" value="KNE01744.1"/>
    <property type="molecule type" value="Genomic_DNA"/>
</dbReference>
<accession>A0A0L0P626</accession>
<dbReference type="AlphaFoldDB" id="A0A0L0P626"/>
<sequence>MKNQFVLKKLGQYSKNSNIAVLIKFIKLGFNGQNPSDSSFQFLKRL</sequence>
<evidence type="ECO:0000313" key="2">
    <source>
        <dbReference type="Proteomes" id="UP000037122"/>
    </source>
</evidence>
<dbReference type="Proteomes" id="UP000037122">
    <property type="component" value="Unassembled WGS sequence"/>
</dbReference>
<gene>
    <name evidence="1" type="ORF">QG37_01080</name>
</gene>
<comment type="caution">
    <text evidence="1">The sequence shown here is derived from an EMBL/GenBank/DDBJ whole genome shotgun (WGS) entry which is preliminary data.</text>
</comment>
<reference evidence="2" key="1">
    <citation type="journal article" date="2015" name="BMC Genomics">
        <title>Draft genome of a commonly misdiagnosed multidrug resistant pathogen Candida auris.</title>
        <authorList>
            <person name="Chatterjee S."/>
            <person name="Alampalli S.V."/>
            <person name="Nageshan R.K."/>
            <person name="Chettiar S.T."/>
            <person name="Joshi S."/>
            <person name="Tatu U.S."/>
        </authorList>
    </citation>
    <scope>NUCLEOTIDE SEQUENCE [LARGE SCALE GENOMIC DNA]</scope>
    <source>
        <strain evidence="2">6684</strain>
    </source>
</reference>